<feature type="compositionally biased region" description="Basic and acidic residues" evidence="1">
    <location>
        <begin position="120"/>
        <end position="148"/>
    </location>
</feature>
<dbReference type="AlphaFoldDB" id="H2YVB4"/>
<reference evidence="5" key="1">
    <citation type="submission" date="2003-08" db="EMBL/GenBank/DDBJ databases">
        <authorList>
            <person name="Birren B."/>
            <person name="Nusbaum C."/>
            <person name="Abebe A."/>
            <person name="Abouelleil A."/>
            <person name="Adekoya E."/>
            <person name="Ait-zahra M."/>
            <person name="Allen N."/>
            <person name="Allen T."/>
            <person name="An P."/>
            <person name="Anderson M."/>
            <person name="Anderson S."/>
            <person name="Arachchi H."/>
            <person name="Armbruster J."/>
            <person name="Bachantsang P."/>
            <person name="Baldwin J."/>
            <person name="Barry A."/>
            <person name="Bayul T."/>
            <person name="Blitshsteyn B."/>
            <person name="Bloom T."/>
            <person name="Blye J."/>
            <person name="Boguslavskiy L."/>
            <person name="Borowsky M."/>
            <person name="Boukhgalter B."/>
            <person name="Brunache A."/>
            <person name="Butler J."/>
            <person name="Calixte N."/>
            <person name="Calvo S."/>
            <person name="Camarata J."/>
            <person name="Campo K."/>
            <person name="Chang J."/>
            <person name="Cheshatsang Y."/>
            <person name="Citroen M."/>
            <person name="Collymore A."/>
            <person name="Considine T."/>
            <person name="Cook A."/>
            <person name="Cooke P."/>
            <person name="Corum B."/>
            <person name="Cuomo C."/>
            <person name="David R."/>
            <person name="Dawoe T."/>
            <person name="Degray S."/>
            <person name="Dodge S."/>
            <person name="Dooley K."/>
            <person name="Dorje P."/>
            <person name="Dorjee K."/>
            <person name="Dorris L."/>
            <person name="Duffey N."/>
            <person name="Dupes A."/>
            <person name="Elkins T."/>
            <person name="Engels R."/>
            <person name="Erickson J."/>
            <person name="Farina A."/>
            <person name="Faro S."/>
            <person name="Ferreira P."/>
            <person name="Fischer H."/>
            <person name="Fitzgerald M."/>
            <person name="Foley K."/>
            <person name="Gage D."/>
            <person name="Galagan J."/>
            <person name="Gearin G."/>
            <person name="Gnerre S."/>
            <person name="Gnirke A."/>
            <person name="Goyette A."/>
            <person name="Graham J."/>
            <person name="Grandbois E."/>
            <person name="Gyaltsen K."/>
            <person name="Hafez N."/>
            <person name="Hagopian D."/>
            <person name="Hagos B."/>
            <person name="Hall J."/>
            <person name="Hatcher B."/>
            <person name="Heller A."/>
            <person name="Higgins H."/>
            <person name="Honan T."/>
            <person name="Horn A."/>
            <person name="Houde N."/>
            <person name="Hughes L."/>
            <person name="Hulme W."/>
            <person name="Husby E."/>
            <person name="Iliev I."/>
            <person name="Jaffe D."/>
            <person name="Jones C."/>
            <person name="Kamal M."/>
            <person name="Kamat A."/>
            <person name="Kamvysselis M."/>
            <person name="Karlsson E."/>
            <person name="Kells C."/>
            <person name="Kieu A."/>
            <person name="Kisner P."/>
            <person name="Kodira C."/>
            <person name="Kulbokas E."/>
            <person name="Labutti K."/>
            <person name="Lama D."/>
            <person name="Landers T."/>
            <person name="Leger J."/>
            <person name="Levine S."/>
            <person name="Lewis D."/>
            <person name="Lewis T."/>
            <person name="Lindblad-toh K."/>
            <person name="Liu X."/>
            <person name="Lokyitsang T."/>
            <person name="Lokyitsang Y."/>
            <person name="Lucien O."/>
            <person name="Lui A."/>
            <person name="Ma L.J."/>
            <person name="Mabbitt R."/>
            <person name="Macdonald J."/>
            <person name="Maclean C."/>
            <person name="Major J."/>
            <person name="Manning J."/>
            <person name="Marabella R."/>
            <person name="Maru K."/>
            <person name="Matthews C."/>
            <person name="Mauceli E."/>
            <person name="Mccarthy M."/>
            <person name="Mcdonough S."/>
            <person name="Mcghee T."/>
            <person name="Meldrim J."/>
            <person name="Meneus L."/>
            <person name="Mesirov J."/>
            <person name="Mihalev A."/>
            <person name="Mihova T."/>
            <person name="Mikkelsen T."/>
            <person name="Mlenga V."/>
            <person name="Moru K."/>
            <person name="Mozes J."/>
            <person name="Mulrain L."/>
            <person name="Munson G."/>
            <person name="Naylor J."/>
            <person name="Newes C."/>
            <person name="Nguyen C."/>
            <person name="Nguyen N."/>
            <person name="Nguyen T."/>
            <person name="Nicol R."/>
            <person name="Nielsen C."/>
            <person name="Nizzari M."/>
            <person name="Norbu C."/>
            <person name="Norbu N."/>
            <person name="O'donnell P."/>
            <person name="Okoawo O."/>
            <person name="O'leary S."/>
            <person name="Omotosho B."/>
            <person name="O'neill K."/>
            <person name="Osman S."/>
            <person name="Parker S."/>
            <person name="Perrin D."/>
            <person name="Phunkhang P."/>
            <person name="Piqani B."/>
            <person name="Purcell S."/>
            <person name="Rachupka T."/>
            <person name="Ramasamy U."/>
            <person name="Rameau R."/>
            <person name="Ray V."/>
            <person name="Raymond C."/>
            <person name="Retta R."/>
            <person name="Richardson S."/>
            <person name="Rise C."/>
            <person name="Rodriguez J."/>
            <person name="Rogers J."/>
            <person name="Rogov P."/>
            <person name="Rutman M."/>
            <person name="Schupbach R."/>
            <person name="Seaman C."/>
            <person name="Settipalli S."/>
            <person name="Sharpe T."/>
            <person name="Sheridan J."/>
            <person name="Sherpa N."/>
            <person name="Shi J."/>
            <person name="Smirnov S."/>
            <person name="Smith C."/>
            <person name="Sougnez C."/>
            <person name="Spencer B."/>
            <person name="Stalker J."/>
            <person name="Stange-thomann N."/>
            <person name="Stavropoulos S."/>
            <person name="Stetson K."/>
            <person name="Stone C."/>
            <person name="Stone S."/>
            <person name="Stubbs M."/>
            <person name="Talamas J."/>
            <person name="Tchuinga P."/>
            <person name="Tenzing P."/>
            <person name="Tesfaye S."/>
            <person name="Theodore J."/>
            <person name="Thoulutsang Y."/>
            <person name="Topham K."/>
            <person name="Towey S."/>
            <person name="Tsamla T."/>
            <person name="Tsomo N."/>
            <person name="Vallee D."/>
            <person name="Vassiliev H."/>
            <person name="Venkataraman V."/>
            <person name="Vinson J."/>
            <person name="Vo A."/>
            <person name="Wade C."/>
            <person name="Wang S."/>
            <person name="Wangchuk T."/>
            <person name="Wangdi T."/>
            <person name="Whittaker C."/>
            <person name="Wilkinson J."/>
            <person name="Wu Y."/>
            <person name="Wyman D."/>
            <person name="Yadav S."/>
            <person name="Yang S."/>
            <person name="Yang X."/>
            <person name="Yeager S."/>
            <person name="Yee E."/>
            <person name="Young G."/>
            <person name="Zainoun J."/>
            <person name="Zembeck L."/>
            <person name="Zimmer A."/>
            <person name="Zody M."/>
            <person name="Lander E."/>
        </authorList>
    </citation>
    <scope>NUCLEOTIDE SEQUENCE [LARGE SCALE GENOMIC DNA]</scope>
</reference>
<sequence length="173" mass="18724">MRCDVVAGIPTPVITWFAPDDTSALDHENITSGAVELRDSGATLVVMESKPSDSGWWRCTASNVEGSSEGRIRLSVKSRSTNNSSVIIIAAAAAAGLLLVVVVATAAICICRRKRKKMATEKESPAKVEETKAEEQGPSAKIEEEAYEPRFLPGSEQLQQPFEHVPEVRGFRL</sequence>
<dbReference type="HOGENOM" id="CLU_1547024_0_0_1"/>
<protein>
    <recommendedName>
        <fullName evidence="3">Ig-like domain-containing protein</fullName>
    </recommendedName>
</protein>
<dbReference type="InterPro" id="IPR042474">
    <property type="entry name" value="A33"/>
</dbReference>
<feature type="region of interest" description="Disordered" evidence="1">
    <location>
        <begin position="120"/>
        <end position="173"/>
    </location>
</feature>
<dbReference type="GO" id="GO:0005886">
    <property type="term" value="C:plasma membrane"/>
    <property type="evidence" value="ECO:0007669"/>
    <property type="project" value="InterPro"/>
</dbReference>
<evidence type="ECO:0000256" key="1">
    <source>
        <dbReference type="SAM" id="MobiDB-lite"/>
    </source>
</evidence>
<dbReference type="InParanoid" id="H2YVB4"/>
<organism evidence="4 5">
    <name type="scientific">Ciona savignyi</name>
    <name type="common">Pacific transparent sea squirt</name>
    <dbReference type="NCBI Taxonomy" id="51511"/>
    <lineage>
        <taxon>Eukaryota</taxon>
        <taxon>Metazoa</taxon>
        <taxon>Chordata</taxon>
        <taxon>Tunicata</taxon>
        <taxon>Ascidiacea</taxon>
        <taxon>Phlebobranchia</taxon>
        <taxon>Cionidae</taxon>
        <taxon>Ciona</taxon>
    </lineage>
</organism>
<reference evidence="4" key="2">
    <citation type="submission" date="2025-08" db="UniProtKB">
        <authorList>
            <consortium name="Ensembl"/>
        </authorList>
    </citation>
    <scope>IDENTIFICATION</scope>
</reference>
<reference evidence="4" key="3">
    <citation type="submission" date="2025-09" db="UniProtKB">
        <authorList>
            <consortium name="Ensembl"/>
        </authorList>
    </citation>
    <scope>IDENTIFICATION</scope>
</reference>
<proteinExistence type="predicted"/>
<dbReference type="PANTHER" id="PTHR44969:SF1">
    <property type="entry name" value="CELL SURFACE A33 ANTIGEN"/>
    <property type="match status" value="1"/>
</dbReference>
<evidence type="ECO:0000313" key="5">
    <source>
        <dbReference type="Proteomes" id="UP000007875"/>
    </source>
</evidence>
<dbReference type="Gene3D" id="2.60.40.10">
    <property type="entry name" value="Immunoglobulins"/>
    <property type="match status" value="1"/>
</dbReference>
<evidence type="ECO:0000313" key="4">
    <source>
        <dbReference type="Ensembl" id="ENSCSAVP00000009274.1"/>
    </source>
</evidence>
<name>H2YVB4_CIOSA</name>
<dbReference type="InterPro" id="IPR007110">
    <property type="entry name" value="Ig-like_dom"/>
</dbReference>
<dbReference type="SUPFAM" id="SSF48726">
    <property type="entry name" value="Immunoglobulin"/>
    <property type="match status" value="1"/>
</dbReference>
<dbReference type="PROSITE" id="PS50835">
    <property type="entry name" value="IG_LIKE"/>
    <property type="match status" value="1"/>
</dbReference>
<dbReference type="InterPro" id="IPR013783">
    <property type="entry name" value="Ig-like_fold"/>
</dbReference>
<keyword evidence="2" id="KW-0812">Transmembrane</keyword>
<accession>H2YVB4</accession>
<feature type="compositionally biased region" description="Basic and acidic residues" evidence="1">
    <location>
        <begin position="164"/>
        <end position="173"/>
    </location>
</feature>
<dbReference type="STRING" id="51511.ENSCSAVP00000009274"/>
<keyword evidence="2" id="KW-0472">Membrane</keyword>
<dbReference type="Pfam" id="PF13927">
    <property type="entry name" value="Ig_3"/>
    <property type="match status" value="1"/>
</dbReference>
<evidence type="ECO:0000259" key="3">
    <source>
        <dbReference type="PROSITE" id="PS50835"/>
    </source>
</evidence>
<feature type="domain" description="Ig-like" evidence="3">
    <location>
        <begin position="1"/>
        <end position="75"/>
    </location>
</feature>
<dbReference type="Ensembl" id="ENSCSAVT00000009391.1">
    <property type="protein sequence ID" value="ENSCSAVP00000009274.1"/>
    <property type="gene ID" value="ENSCSAVG00000005468.1"/>
</dbReference>
<feature type="transmembrane region" description="Helical" evidence="2">
    <location>
        <begin position="86"/>
        <end position="110"/>
    </location>
</feature>
<evidence type="ECO:0000256" key="2">
    <source>
        <dbReference type="SAM" id="Phobius"/>
    </source>
</evidence>
<dbReference type="PANTHER" id="PTHR44969">
    <property type="entry name" value="CELL SURFACE A33 ANTIGEN"/>
    <property type="match status" value="1"/>
</dbReference>
<dbReference type="Proteomes" id="UP000007875">
    <property type="component" value="Unassembled WGS sequence"/>
</dbReference>
<keyword evidence="2" id="KW-1133">Transmembrane helix</keyword>
<dbReference type="InterPro" id="IPR036179">
    <property type="entry name" value="Ig-like_dom_sf"/>
</dbReference>
<keyword evidence="5" id="KW-1185">Reference proteome</keyword>